<sequence>MKTSVNKLFTLFLLLVGIVSFSQVGIGTEKPRGALDINSPLTNNSGLVLPTNQSTDNIVNPQGGSVVEGTIIYDSTEKCVKYYNGTAWSNCLCDSCKDESIDNGSSGIVLDCSANGFTGNYVKGQPLDHTNTFTVTVTNNTLSRVDPISFQPSDLVLSGSSGGITVINAVPHSTFIQPGQSMVITFGLSGTPTETGKLTATFSKLSLQCTNSVDVYSPTRFGYEGTHLIASPVFQNSIGYNSQLKNGDYYGPNGVYKMNRPFIFSQFSLDSPSDLKEEFDILSVSANSFNNLPARVQKIKDFLAKGGVVIICLEHTGYAGEGTQEYIFNHFGNTGKIDRPAGAFRANASRTQVFSDVFGNTQGTIINGTSLAKINQSQLASGSRVFATVGNDVLLWTSEGEYDGKIIWCTDSDIFKDSRGAIDTDQEKFLHNMMAYVLKKAGI</sequence>
<evidence type="ECO:0000313" key="1">
    <source>
        <dbReference type="EMBL" id="GGE90644.1"/>
    </source>
</evidence>
<name>A0A1M7ALM2_9FLAO</name>
<evidence type="ECO:0000313" key="3">
    <source>
        <dbReference type="Proteomes" id="UP000184120"/>
    </source>
</evidence>
<dbReference type="EMBL" id="FRBH01000009">
    <property type="protein sequence ID" value="SHL43535.1"/>
    <property type="molecule type" value="Genomic_DNA"/>
</dbReference>
<reference evidence="1" key="5">
    <citation type="submission" date="2024-05" db="EMBL/GenBank/DDBJ databases">
        <authorList>
            <person name="Sun Q."/>
            <person name="Zhou Y."/>
        </authorList>
    </citation>
    <scope>NUCLEOTIDE SEQUENCE</scope>
    <source>
        <strain evidence="1">CGMCC 1.12707</strain>
    </source>
</reference>
<dbReference type="Proteomes" id="UP000650994">
    <property type="component" value="Unassembled WGS sequence"/>
</dbReference>
<dbReference type="RefSeq" id="WP_072933002.1">
    <property type="nucleotide sequence ID" value="NZ_BMFL01000003.1"/>
</dbReference>
<reference evidence="1" key="1">
    <citation type="journal article" date="2014" name="Int. J. Syst. Evol. Microbiol.">
        <title>Complete genome of a new Firmicutes species belonging to the dominant human colonic microbiota ('Ruminococcus bicirculans') reveals two chromosomes and a selective capacity to utilize plant glucans.</title>
        <authorList>
            <consortium name="NISC Comparative Sequencing Program"/>
            <person name="Wegmann U."/>
            <person name="Louis P."/>
            <person name="Goesmann A."/>
            <person name="Henrissat B."/>
            <person name="Duncan S.H."/>
            <person name="Flint H.J."/>
        </authorList>
    </citation>
    <scope>NUCLEOTIDE SEQUENCE</scope>
    <source>
        <strain evidence="1">CGMCC 1.12707</strain>
    </source>
</reference>
<evidence type="ECO:0000313" key="4">
    <source>
        <dbReference type="Proteomes" id="UP000650994"/>
    </source>
</evidence>
<protein>
    <submittedName>
        <fullName evidence="2">Uncharacterized protein</fullName>
    </submittedName>
</protein>
<dbReference type="AlphaFoldDB" id="A0A1M7ALM2"/>
<keyword evidence="4" id="KW-1185">Reference proteome</keyword>
<dbReference type="Proteomes" id="UP000184120">
    <property type="component" value="Unassembled WGS sequence"/>
</dbReference>
<gene>
    <name evidence="1" type="ORF">GCM10010984_05490</name>
    <name evidence="2" type="ORF">SAMN05443634_10980</name>
</gene>
<accession>A0A1M7ALM2</accession>
<proteinExistence type="predicted"/>
<reference evidence="4" key="4">
    <citation type="journal article" date="2019" name="Int. J. Syst. Evol. Microbiol.">
        <title>The Global Catalogue of Microorganisms (GCM) 10K type strain sequencing project: providing services to taxonomists for standard genome sequencing and annotation.</title>
        <authorList>
            <consortium name="The Broad Institute Genomics Platform"/>
            <consortium name="The Broad Institute Genome Sequencing Center for Infectious Disease"/>
            <person name="Wu L."/>
            <person name="Ma J."/>
        </authorList>
    </citation>
    <scope>NUCLEOTIDE SEQUENCE [LARGE SCALE GENOMIC DNA]</scope>
    <source>
        <strain evidence="4">CGMCC 1.12707</strain>
    </source>
</reference>
<dbReference type="OrthoDB" id="1252557at2"/>
<organism evidence="2 3">
    <name type="scientific">Chishuiella changwenlii</name>
    <dbReference type="NCBI Taxonomy" id="1434701"/>
    <lineage>
        <taxon>Bacteria</taxon>
        <taxon>Pseudomonadati</taxon>
        <taxon>Bacteroidota</taxon>
        <taxon>Flavobacteriia</taxon>
        <taxon>Flavobacteriales</taxon>
        <taxon>Weeksellaceae</taxon>
        <taxon>Chishuiella</taxon>
    </lineage>
</organism>
<reference evidence="3" key="2">
    <citation type="submission" date="2016-11" db="EMBL/GenBank/DDBJ databases">
        <authorList>
            <person name="Varghese N."/>
            <person name="Submissions S."/>
        </authorList>
    </citation>
    <scope>NUCLEOTIDE SEQUENCE [LARGE SCALE GENOMIC DNA]</scope>
    <source>
        <strain evidence="3">DSM 27989</strain>
    </source>
</reference>
<reference evidence="2" key="3">
    <citation type="submission" date="2016-11" db="EMBL/GenBank/DDBJ databases">
        <authorList>
            <person name="Jaros S."/>
            <person name="Januszkiewicz K."/>
            <person name="Wedrychowicz H."/>
        </authorList>
    </citation>
    <scope>NUCLEOTIDE SEQUENCE [LARGE SCALE GENOMIC DNA]</scope>
    <source>
        <strain evidence="2">DSM 27989</strain>
    </source>
</reference>
<dbReference type="STRING" id="1434701.SAMN05443634_10980"/>
<evidence type="ECO:0000313" key="2">
    <source>
        <dbReference type="EMBL" id="SHL43535.1"/>
    </source>
</evidence>
<dbReference type="EMBL" id="BMFL01000003">
    <property type="protein sequence ID" value="GGE90644.1"/>
    <property type="molecule type" value="Genomic_DNA"/>
</dbReference>